<dbReference type="AlphaFoldDB" id="B0JU86"/>
<sequence length="54" mass="5996">MGCTILILVTGSGGFLRKREKKTQTLHKILHRSQTVRPYQGVGSGGVGRFFSYQ</sequence>
<dbReference type="EMBL" id="AP009552">
    <property type="protein sequence ID" value="BAG01274.1"/>
    <property type="molecule type" value="Genomic_DNA"/>
</dbReference>
<dbReference type="Proteomes" id="UP000001510">
    <property type="component" value="Chromosome"/>
</dbReference>
<protein>
    <submittedName>
        <fullName evidence="1">Uncharacterized protein</fullName>
    </submittedName>
</protein>
<dbReference type="STRING" id="449447.MAE_14520"/>
<dbReference type="EnsemblBacteria" id="BAG01274">
    <property type="protein sequence ID" value="BAG01274"/>
    <property type="gene ID" value="MAE_14520"/>
</dbReference>
<evidence type="ECO:0000313" key="2">
    <source>
        <dbReference type="Proteomes" id="UP000001510"/>
    </source>
</evidence>
<dbReference type="HOGENOM" id="CLU_3045361_0_0_3"/>
<dbReference type="KEGG" id="mar:MAE_14520"/>
<accession>B0JU86</accession>
<evidence type="ECO:0000313" key="1">
    <source>
        <dbReference type="EMBL" id="BAG01274.1"/>
    </source>
</evidence>
<name>B0JU86_MICAN</name>
<gene>
    <name evidence="1" type="ordered locus">MAE_14520</name>
</gene>
<proteinExistence type="predicted"/>
<dbReference type="PaxDb" id="449447-MAE_14520"/>
<keyword evidence="2" id="KW-1185">Reference proteome</keyword>
<organism evidence="1 2">
    <name type="scientific">Microcystis aeruginosa (strain NIES-843 / IAM M-2473)</name>
    <dbReference type="NCBI Taxonomy" id="449447"/>
    <lineage>
        <taxon>Bacteria</taxon>
        <taxon>Bacillati</taxon>
        <taxon>Cyanobacteriota</taxon>
        <taxon>Cyanophyceae</taxon>
        <taxon>Oscillatoriophycideae</taxon>
        <taxon>Chroococcales</taxon>
        <taxon>Microcystaceae</taxon>
        <taxon>Microcystis</taxon>
    </lineage>
</organism>
<reference evidence="1 2" key="1">
    <citation type="journal article" date="2007" name="DNA Res.">
        <title>Complete genomic structure of the bloom-forming toxic cyanobacterium Microcystis aeruginosa NIES-843.</title>
        <authorList>
            <person name="Kaneko T."/>
            <person name="Nakajima N."/>
            <person name="Okamoto S."/>
            <person name="Suzuki I."/>
            <person name="Tanabe Y."/>
            <person name="Tamaoki M."/>
            <person name="Nakamura Y."/>
            <person name="Kasai F."/>
            <person name="Watanabe A."/>
            <person name="Kawashima K."/>
            <person name="Kishida Y."/>
            <person name="Ono A."/>
            <person name="Shimizu Y."/>
            <person name="Takahashi C."/>
            <person name="Minami C."/>
            <person name="Fujishiro T."/>
            <person name="Kohara M."/>
            <person name="Katoh M."/>
            <person name="Nakazaki N."/>
            <person name="Nakayama S."/>
            <person name="Yamada M."/>
            <person name="Tabata S."/>
            <person name="Watanabe M.M."/>
        </authorList>
    </citation>
    <scope>NUCLEOTIDE SEQUENCE [LARGE SCALE GENOMIC DNA]</scope>
    <source>
        <strain evidence="2">NIES-843 / IAM M-247</strain>
    </source>
</reference>